<evidence type="ECO:0000256" key="2">
    <source>
        <dbReference type="SAM" id="Phobius"/>
    </source>
</evidence>
<keyword evidence="4" id="KW-1185">Reference proteome</keyword>
<comment type="similarity">
    <text evidence="1">Belongs to the universal ribosomal protein uL10 family.</text>
</comment>
<protein>
    <submittedName>
        <fullName evidence="3">Uncharacterized protein</fullName>
    </submittedName>
</protein>
<sequence>KVKTIQDRYAGTFECRISAGCLKWAPCGIRILLINKTAKSLERFNLLSFSSIILCSSVRIFFSRSALLAKALGTTPEEEHRMGMHKLAKLIESQVGILFTDTEPQDSEVIE</sequence>
<evidence type="ECO:0000313" key="3">
    <source>
        <dbReference type="EMBL" id="KAE9393288.1"/>
    </source>
</evidence>
<feature type="transmembrane region" description="Helical" evidence="2">
    <location>
        <begin position="44"/>
        <end position="62"/>
    </location>
</feature>
<dbReference type="InterPro" id="IPR043141">
    <property type="entry name" value="Ribosomal_uL10-like_sf"/>
</dbReference>
<feature type="non-terminal residue" evidence="3">
    <location>
        <position position="1"/>
    </location>
</feature>
<keyword evidence="2" id="KW-0472">Membrane</keyword>
<organism evidence="3 4">
    <name type="scientific">Gymnopus androsaceus JB14</name>
    <dbReference type="NCBI Taxonomy" id="1447944"/>
    <lineage>
        <taxon>Eukaryota</taxon>
        <taxon>Fungi</taxon>
        <taxon>Dikarya</taxon>
        <taxon>Basidiomycota</taxon>
        <taxon>Agaricomycotina</taxon>
        <taxon>Agaricomycetes</taxon>
        <taxon>Agaricomycetidae</taxon>
        <taxon>Agaricales</taxon>
        <taxon>Marasmiineae</taxon>
        <taxon>Omphalotaceae</taxon>
        <taxon>Gymnopus</taxon>
    </lineage>
</organism>
<dbReference type="OrthoDB" id="10262308at2759"/>
<accession>A0A6A4H6D6</accession>
<dbReference type="EMBL" id="ML769576">
    <property type="protein sequence ID" value="KAE9393288.1"/>
    <property type="molecule type" value="Genomic_DNA"/>
</dbReference>
<dbReference type="AlphaFoldDB" id="A0A6A4H6D6"/>
<evidence type="ECO:0000256" key="1">
    <source>
        <dbReference type="ARBA" id="ARBA00008889"/>
    </source>
</evidence>
<keyword evidence="2" id="KW-0812">Transmembrane</keyword>
<gene>
    <name evidence="3" type="ORF">BT96DRAFT_1052022</name>
</gene>
<evidence type="ECO:0000313" key="4">
    <source>
        <dbReference type="Proteomes" id="UP000799118"/>
    </source>
</evidence>
<proteinExistence type="inferred from homology"/>
<reference evidence="3" key="1">
    <citation type="journal article" date="2019" name="Environ. Microbiol.">
        <title>Fungal ecological strategies reflected in gene transcription - a case study of two litter decomposers.</title>
        <authorList>
            <person name="Barbi F."/>
            <person name="Kohler A."/>
            <person name="Barry K."/>
            <person name="Baskaran P."/>
            <person name="Daum C."/>
            <person name="Fauchery L."/>
            <person name="Ihrmark K."/>
            <person name="Kuo A."/>
            <person name="LaButti K."/>
            <person name="Lipzen A."/>
            <person name="Morin E."/>
            <person name="Grigoriev I.V."/>
            <person name="Henrissat B."/>
            <person name="Lindahl B."/>
            <person name="Martin F."/>
        </authorList>
    </citation>
    <scope>NUCLEOTIDE SEQUENCE</scope>
    <source>
        <strain evidence="3">JB14</strain>
    </source>
</reference>
<dbReference type="Gene3D" id="3.30.70.1730">
    <property type="match status" value="1"/>
</dbReference>
<dbReference type="Proteomes" id="UP000799118">
    <property type="component" value="Unassembled WGS sequence"/>
</dbReference>
<keyword evidence="2" id="KW-1133">Transmembrane helix</keyword>
<name>A0A6A4H6D6_9AGAR</name>